<feature type="domain" description="MRH" evidence="4">
    <location>
        <begin position="26"/>
        <end position="164"/>
    </location>
</feature>
<feature type="signal peptide" evidence="3">
    <location>
        <begin position="1"/>
        <end position="21"/>
    </location>
</feature>
<protein>
    <recommendedName>
        <fullName evidence="4">MRH domain-containing protein</fullName>
    </recommendedName>
</protein>
<dbReference type="InterPro" id="IPR036607">
    <property type="entry name" value="PRKCSH"/>
</dbReference>
<feature type="chain" id="PRO_5007592777" description="MRH domain-containing protein" evidence="3">
    <location>
        <begin position="22"/>
        <end position="246"/>
    </location>
</feature>
<accession>A0A151Z347</accession>
<sequence length="246" mass="26340">MKRNIFNCLLSIIGILSVVSAQGSLSQCSFKGVDYARMTANYSTTMNEYSYTSKDTTYIYNICDVAPTCVTQTGGLAGASSCQIAGSTLRVTGMLNAGTFNKLTQGTGAQITYGHGLQCANRQPRQTNIQMQCAEGQPTIIQSALEISVCNYQIVMSSKYACLPPQKNHLKCKSDSSTGMVQVENLSSSVAAIQCLGSGDIFCYNNNQNCKSFDSTSQIECQFLNKVTCSTTNTVTCSSGNFTCGV</sequence>
<evidence type="ECO:0000313" key="6">
    <source>
        <dbReference type="Proteomes" id="UP000076078"/>
    </source>
</evidence>
<evidence type="ECO:0000256" key="3">
    <source>
        <dbReference type="SAM" id="SignalP"/>
    </source>
</evidence>
<dbReference type="Gene3D" id="2.70.130.10">
    <property type="entry name" value="Mannose-6-phosphate receptor binding domain"/>
    <property type="match status" value="1"/>
</dbReference>
<dbReference type="SUPFAM" id="SSF50911">
    <property type="entry name" value="Mannose 6-phosphate receptor domain"/>
    <property type="match status" value="1"/>
</dbReference>
<evidence type="ECO:0000256" key="2">
    <source>
        <dbReference type="ARBA" id="ARBA00023157"/>
    </source>
</evidence>
<proteinExistence type="predicted"/>
<dbReference type="PROSITE" id="PS51914">
    <property type="entry name" value="MRH"/>
    <property type="match status" value="1"/>
</dbReference>
<dbReference type="Pfam" id="PF13015">
    <property type="entry name" value="PRKCSH_1"/>
    <property type="match status" value="1"/>
</dbReference>
<evidence type="ECO:0000313" key="5">
    <source>
        <dbReference type="EMBL" id="KYQ88371.1"/>
    </source>
</evidence>
<reference evidence="5 6" key="1">
    <citation type="submission" date="2015-12" db="EMBL/GenBank/DDBJ databases">
        <title>Dictyostelia acquired genes for synthesis and detection of signals that induce cell-type specialization by lateral gene transfer from prokaryotes.</title>
        <authorList>
            <person name="Gloeckner G."/>
            <person name="Schaap P."/>
        </authorList>
    </citation>
    <scope>NUCLEOTIDE SEQUENCE [LARGE SCALE GENOMIC DNA]</scope>
    <source>
        <strain evidence="5 6">TK</strain>
    </source>
</reference>
<dbReference type="InParanoid" id="A0A151Z347"/>
<organism evidence="5 6">
    <name type="scientific">Tieghemostelium lacteum</name>
    <name type="common">Slime mold</name>
    <name type="synonym">Dictyostelium lacteum</name>
    <dbReference type="NCBI Taxonomy" id="361077"/>
    <lineage>
        <taxon>Eukaryota</taxon>
        <taxon>Amoebozoa</taxon>
        <taxon>Evosea</taxon>
        <taxon>Eumycetozoa</taxon>
        <taxon>Dictyostelia</taxon>
        <taxon>Dictyosteliales</taxon>
        <taxon>Raperosteliaceae</taxon>
        <taxon>Tieghemostelium</taxon>
    </lineage>
</organism>
<gene>
    <name evidence="5" type="ORF">DLAC_11069</name>
</gene>
<name>A0A151Z347_TIELA</name>
<dbReference type="EMBL" id="LODT01000051">
    <property type="protein sequence ID" value="KYQ88371.1"/>
    <property type="molecule type" value="Genomic_DNA"/>
</dbReference>
<dbReference type="OMA" id="CETSYIN"/>
<keyword evidence="1 3" id="KW-0732">Signal</keyword>
<comment type="caution">
    <text evidence="5">The sequence shown here is derived from an EMBL/GenBank/DDBJ whole genome shotgun (WGS) entry which is preliminary data.</text>
</comment>
<evidence type="ECO:0000259" key="4">
    <source>
        <dbReference type="PROSITE" id="PS51914"/>
    </source>
</evidence>
<dbReference type="AlphaFoldDB" id="A0A151Z347"/>
<evidence type="ECO:0000256" key="1">
    <source>
        <dbReference type="ARBA" id="ARBA00022729"/>
    </source>
</evidence>
<dbReference type="OrthoDB" id="20652at2759"/>
<keyword evidence="6" id="KW-1185">Reference proteome</keyword>
<dbReference type="InterPro" id="IPR009011">
    <property type="entry name" value="Man6P_isomerase_rcpt-bd_dom_sf"/>
</dbReference>
<dbReference type="Proteomes" id="UP000076078">
    <property type="component" value="Unassembled WGS sequence"/>
</dbReference>
<dbReference type="InterPro" id="IPR044865">
    <property type="entry name" value="MRH_dom"/>
</dbReference>
<keyword evidence="2" id="KW-1015">Disulfide bond</keyword>